<keyword evidence="3" id="KW-1185">Reference proteome</keyword>
<dbReference type="RefSeq" id="WP_126352430.1">
    <property type="nucleotide sequence ID" value="NZ_CP086382.1"/>
</dbReference>
<name>A0A3S0I2N9_9DEIO</name>
<protein>
    <recommendedName>
        <fullName evidence="4">HEAT repeat domain-containing protein</fullName>
    </recommendedName>
</protein>
<dbReference type="SUPFAM" id="SSF48371">
    <property type="entry name" value="ARM repeat"/>
    <property type="match status" value="1"/>
</dbReference>
<gene>
    <name evidence="2" type="ORF">EJ104_09185</name>
</gene>
<dbReference type="InterPro" id="IPR016024">
    <property type="entry name" value="ARM-type_fold"/>
</dbReference>
<organism evidence="2 3">
    <name type="scientific">Deinococcus radiophilus</name>
    <dbReference type="NCBI Taxonomy" id="32062"/>
    <lineage>
        <taxon>Bacteria</taxon>
        <taxon>Thermotogati</taxon>
        <taxon>Deinococcota</taxon>
        <taxon>Deinococci</taxon>
        <taxon>Deinococcales</taxon>
        <taxon>Deinococcaceae</taxon>
        <taxon>Deinococcus</taxon>
    </lineage>
</organism>
<comment type="caution">
    <text evidence="2">The sequence shown here is derived from an EMBL/GenBank/DDBJ whole genome shotgun (WGS) entry which is preliminary data.</text>
</comment>
<keyword evidence="1" id="KW-0472">Membrane</keyword>
<feature type="transmembrane region" description="Helical" evidence="1">
    <location>
        <begin position="48"/>
        <end position="74"/>
    </location>
</feature>
<keyword evidence="1" id="KW-0812">Transmembrane</keyword>
<dbReference type="InterPro" id="IPR011989">
    <property type="entry name" value="ARM-like"/>
</dbReference>
<reference evidence="2 3" key="1">
    <citation type="submission" date="2018-12" db="EMBL/GenBank/DDBJ databases">
        <title>Deinococcus radiophilus ATCC 27603 genome sequencing and assembly.</title>
        <authorList>
            <person name="Maclea K.S."/>
            <person name="Maynard C.R."/>
        </authorList>
    </citation>
    <scope>NUCLEOTIDE SEQUENCE [LARGE SCALE GENOMIC DNA]</scope>
    <source>
        <strain evidence="2 3">ATCC 27603</strain>
    </source>
</reference>
<dbReference type="OrthoDB" id="58555at2"/>
<dbReference type="Pfam" id="PF13646">
    <property type="entry name" value="HEAT_2"/>
    <property type="match status" value="1"/>
</dbReference>
<dbReference type="Proteomes" id="UP000277766">
    <property type="component" value="Unassembled WGS sequence"/>
</dbReference>
<dbReference type="EMBL" id="RXPE01000019">
    <property type="protein sequence ID" value="RTR26015.1"/>
    <property type="molecule type" value="Genomic_DNA"/>
</dbReference>
<keyword evidence="1" id="KW-1133">Transmembrane helix</keyword>
<dbReference type="Gene3D" id="1.25.10.10">
    <property type="entry name" value="Leucine-rich Repeat Variant"/>
    <property type="match status" value="1"/>
</dbReference>
<evidence type="ECO:0000313" key="2">
    <source>
        <dbReference type="EMBL" id="RTR26015.1"/>
    </source>
</evidence>
<sequence length="390" mass="42521">MNQVWRRTLLLPVTQIILILNVLLTLTVTWLVYALALNLLANAVHRSLIVTLLALASVTLVLVFLATLQMLYAYHTSRLDRQRDEAAALDRVKIQHFLATGTLPDRLSQAGENQVLLLREQAGEREAQQLQVLYAGLRLRQRDEEMVMSRAHPNLRIAALERLALLADPHSLPTMLRAAHVVTPGGDPTALSSLALLGAARILRRGDASVLELLPVLEGAALTQQQGTEALSILGKRAGPLIQELARHSRPALRALSARGAALGPRAEHYPLALNLLRDPSPDVRAAALRLYVALDVTAPNDLEQLNALAQDPAWFVRGQAVKALAGVRPLPEASLWDSLGDSNWWVRHNAGQALAISLQGQQLLRQALSHPDAFARDTARAALQTEVAV</sequence>
<feature type="transmembrane region" description="Helical" evidence="1">
    <location>
        <begin position="9"/>
        <end position="36"/>
    </location>
</feature>
<evidence type="ECO:0000256" key="1">
    <source>
        <dbReference type="SAM" id="Phobius"/>
    </source>
</evidence>
<dbReference type="AlphaFoldDB" id="A0A3S0I2N9"/>
<proteinExistence type="predicted"/>
<evidence type="ECO:0008006" key="4">
    <source>
        <dbReference type="Google" id="ProtNLM"/>
    </source>
</evidence>
<evidence type="ECO:0000313" key="3">
    <source>
        <dbReference type="Proteomes" id="UP000277766"/>
    </source>
</evidence>
<accession>A0A3S0I2N9</accession>